<evidence type="ECO:0000313" key="1">
    <source>
        <dbReference type="EMBL" id="MFC7749457.1"/>
    </source>
</evidence>
<organism evidence="1 2">
    <name type="scientific">Paenibacillus thermoaerophilus</name>
    <dbReference type="NCBI Taxonomy" id="1215385"/>
    <lineage>
        <taxon>Bacteria</taxon>
        <taxon>Bacillati</taxon>
        <taxon>Bacillota</taxon>
        <taxon>Bacilli</taxon>
        <taxon>Bacillales</taxon>
        <taxon>Paenibacillaceae</taxon>
        <taxon>Paenibacillus</taxon>
    </lineage>
</organism>
<name>A0ABW2UZZ0_9BACL</name>
<gene>
    <name evidence="1" type="ORF">ACFQWB_05795</name>
</gene>
<dbReference type="RefSeq" id="WP_138788470.1">
    <property type="nucleotide sequence ID" value="NZ_JBHTGQ010000014.1"/>
</dbReference>
<comment type="caution">
    <text evidence="1">The sequence shown here is derived from an EMBL/GenBank/DDBJ whole genome shotgun (WGS) entry which is preliminary data.</text>
</comment>
<sequence>MIERIGQWIGTLSGHRPSLAPERIWNEELDRDIAELPEEGAWRAVKAGLHLWNESLERSHELAQELPDRTGSYWHGLMHRMEPDYDNARYWFHRVSDHPAYADVQRAAAEYLRAGGLAQVAEADVKGKLESIAGAARWQPFVFIDAVERHMSRAGTEKDAGTESVLREIQRLEIKALLAYCAGLLD</sequence>
<proteinExistence type="predicted"/>
<keyword evidence="2" id="KW-1185">Reference proteome</keyword>
<evidence type="ECO:0000313" key="2">
    <source>
        <dbReference type="Proteomes" id="UP001596528"/>
    </source>
</evidence>
<dbReference type="EMBL" id="JBHTGQ010000014">
    <property type="protein sequence ID" value="MFC7749457.1"/>
    <property type="molecule type" value="Genomic_DNA"/>
</dbReference>
<protein>
    <submittedName>
        <fullName evidence="1">Uncharacterized protein</fullName>
    </submittedName>
</protein>
<accession>A0ABW2UZZ0</accession>
<dbReference type="Proteomes" id="UP001596528">
    <property type="component" value="Unassembled WGS sequence"/>
</dbReference>
<reference evidence="2" key="1">
    <citation type="journal article" date="2019" name="Int. J. Syst. Evol. Microbiol.">
        <title>The Global Catalogue of Microorganisms (GCM) 10K type strain sequencing project: providing services to taxonomists for standard genome sequencing and annotation.</title>
        <authorList>
            <consortium name="The Broad Institute Genomics Platform"/>
            <consortium name="The Broad Institute Genome Sequencing Center for Infectious Disease"/>
            <person name="Wu L."/>
            <person name="Ma J."/>
        </authorList>
    </citation>
    <scope>NUCLEOTIDE SEQUENCE [LARGE SCALE GENOMIC DNA]</scope>
    <source>
        <strain evidence="2">JCM 18657</strain>
    </source>
</reference>